<name>A0A371G1U2_MUCPR</name>
<evidence type="ECO:0000313" key="2">
    <source>
        <dbReference type="Proteomes" id="UP000257109"/>
    </source>
</evidence>
<dbReference type="Proteomes" id="UP000257109">
    <property type="component" value="Unassembled WGS sequence"/>
</dbReference>
<dbReference type="EMBL" id="QJKJ01007017">
    <property type="protein sequence ID" value="RDX84536.1"/>
    <property type="molecule type" value="Genomic_DNA"/>
</dbReference>
<comment type="caution">
    <text evidence="1">The sequence shown here is derived from an EMBL/GenBank/DDBJ whole genome shotgun (WGS) entry which is preliminary data.</text>
</comment>
<dbReference type="AlphaFoldDB" id="A0A371G1U2"/>
<protein>
    <submittedName>
        <fullName evidence="1">Uncharacterized protein</fullName>
    </submittedName>
</protein>
<organism evidence="1 2">
    <name type="scientific">Mucuna pruriens</name>
    <name type="common">Velvet bean</name>
    <name type="synonym">Dolichos pruriens</name>
    <dbReference type="NCBI Taxonomy" id="157652"/>
    <lineage>
        <taxon>Eukaryota</taxon>
        <taxon>Viridiplantae</taxon>
        <taxon>Streptophyta</taxon>
        <taxon>Embryophyta</taxon>
        <taxon>Tracheophyta</taxon>
        <taxon>Spermatophyta</taxon>
        <taxon>Magnoliopsida</taxon>
        <taxon>eudicotyledons</taxon>
        <taxon>Gunneridae</taxon>
        <taxon>Pentapetalae</taxon>
        <taxon>rosids</taxon>
        <taxon>fabids</taxon>
        <taxon>Fabales</taxon>
        <taxon>Fabaceae</taxon>
        <taxon>Papilionoideae</taxon>
        <taxon>50 kb inversion clade</taxon>
        <taxon>NPAAA clade</taxon>
        <taxon>indigoferoid/millettioid clade</taxon>
        <taxon>Phaseoleae</taxon>
        <taxon>Mucuna</taxon>
    </lineage>
</organism>
<sequence length="69" mass="7865">MKVLFNSPPNTAYVVHIVSQFISIPRSSHYSTDLRILHHIKETIFHGLHISTNSSWSYPDTSMPIGLMI</sequence>
<accession>A0A371G1U2</accession>
<gene>
    <name evidence="1" type="ORF">CR513_34399</name>
</gene>
<dbReference type="OrthoDB" id="10625499at2759"/>
<keyword evidence="2" id="KW-1185">Reference proteome</keyword>
<proteinExistence type="predicted"/>
<evidence type="ECO:0000313" key="1">
    <source>
        <dbReference type="EMBL" id="RDX84536.1"/>
    </source>
</evidence>
<feature type="non-terminal residue" evidence="1">
    <location>
        <position position="1"/>
    </location>
</feature>
<reference evidence="1" key="1">
    <citation type="submission" date="2018-05" db="EMBL/GenBank/DDBJ databases">
        <title>Draft genome of Mucuna pruriens seed.</title>
        <authorList>
            <person name="Nnadi N.E."/>
            <person name="Vos R."/>
            <person name="Hasami M.H."/>
            <person name="Devisetty U.K."/>
            <person name="Aguiy J.C."/>
        </authorList>
    </citation>
    <scope>NUCLEOTIDE SEQUENCE [LARGE SCALE GENOMIC DNA]</scope>
    <source>
        <strain evidence="1">JCA_2017</strain>
    </source>
</reference>